<dbReference type="GO" id="GO:0047498">
    <property type="term" value="F:calcium-dependent phospholipase A2 activity"/>
    <property type="evidence" value="ECO:0007669"/>
    <property type="project" value="TreeGrafter"/>
</dbReference>
<gene>
    <name evidence="12" type="primary">LOC108506413</name>
</gene>
<evidence type="ECO:0000256" key="5">
    <source>
        <dbReference type="PIRSR" id="PIRSR601211-2"/>
    </source>
</evidence>
<feature type="region of interest" description="Disordered" evidence="9">
    <location>
        <begin position="1"/>
        <end position="41"/>
    </location>
</feature>
<dbReference type="OrthoDB" id="5841574at2759"/>
<dbReference type="PRINTS" id="PR00389">
    <property type="entry name" value="PHPHLIPASEA2"/>
</dbReference>
<comment type="cofactor">
    <cofactor evidence="5">
        <name>Ca(2+)</name>
        <dbReference type="ChEBI" id="CHEBI:29108"/>
    </cofactor>
    <text evidence="5">Binds 1 Ca(2+) ion per subunit.</text>
</comment>
<dbReference type="SMART" id="SM00085">
    <property type="entry name" value="PA2c"/>
    <property type="match status" value="1"/>
</dbReference>
<reference evidence="12" key="1">
    <citation type="submission" date="2025-08" db="UniProtKB">
        <authorList>
            <consortium name="RefSeq"/>
        </authorList>
    </citation>
    <scope>IDENTIFICATION</scope>
</reference>
<evidence type="ECO:0000313" key="11">
    <source>
        <dbReference type="Proteomes" id="UP000504624"/>
    </source>
</evidence>
<dbReference type="InterPro" id="IPR016090">
    <property type="entry name" value="PLA2-like_dom"/>
</dbReference>
<comment type="subcellular location">
    <subcellularLocation>
        <location evidence="1 8">Secreted</location>
    </subcellularLocation>
</comment>
<proteinExistence type="inferred from homology"/>
<dbReference type="Proteomes" id="UP000504624">
    <property type="component" value="Unplaced"/>
</dbReference>
<accession>A0A6J0IQ76</accession>
<comment type="catalytic activity">
    <reaction evidence="8">
        <text>a 1,2-diacyl-sn-glycero-3-phosphocholine + H2O = a 1-acyl-sn-glycero-3-phosphocholine + a fatty acid + H(+)</text>
        <dbReference type="Rhea" id="RHEA:15801"/>
        <dbReference type="ChEBI" id="CHEBI:15377"/>
        <dbReference type="ChEBI" id="CHEBI:15378"/>
        <dbReference type="ChEBI" id="CHEBI:28868"/>
        <dbReference type="ChEBI" id="CHEBI:57643"/>
        <dbReference type="ChEBI" id="CHEBI:58168"/>
        <dbReference type="EC" id="3.1.1.4"/>
    </reaction>
</comment>
<feature type="active site" evidence="4">
    <location>
        <position position="241"/>
    </location>
</feature>
<dbReference type="SUPFAM" id="SSF48619">
    <property type="entry name" value="Phospholipase A2, PLA2"/>
    <property type="match status" value="1"/>
</dbReference>
<dbReference type="Gene3D" id="1.20.90.10">
    <property type="entry name" value="Phospholipase A2 domain"/>
    <property type="match status" value="1"/>
</dbReference>
<evidence type="ECO:0000256" key="1">
    <source>
        <dbReference type="ARBA" id="ARBA00004613"/>
    </source>
</evidence>
<dbReference type="InterPro" id="IPR001211">
    <property type="entry name" value="PLA2"/>
</dbReference>
<keyword evidence="8" id="KW-0443">Lipid metabolism</keyword>
<feature type="active site" evidence="4">
    <location>
        <position position="286"/>
    </location>
</feature>
<evidence type="ECO:0000256" key="3">
    <source>
        <dbReference type="ARBA" id="ARBA00023157"/>
    </source>
</evidence>
<dbReference type="EC" id="3.1.1.4" evidence="8"/>
<evidence type="ECO:0000256" key="9">
    <source>
        <dbReference type="SAM" id="MobiDB-lite"/>
    </source>
</evidence>
<feature type="binding site" evidence="5">
    <location>
        <position position="225"/>
    </location>
    <ligand>
        <name>Ca(2+)</name>
        <dbReference type="ChEBI" id="CHEBI:29108"/>
    </ligand>
</feature>
<feature type="binding site" evidence="5">
    <location>
        <position position="223"/>
    </location>
    <ligand>
        <name>Ca(2+)</name>
        <dbReference type="ChEBI" id="CHEBI:29108"/>
    </ligand>
</feature>
<evidence type="ECO:0000256" key="8">
    <source>
        <dbReference type="RuleBase" id="RU361236"/>
    </source>
</evidence>
<feature type="disulfide bond" evidence="6">
    <location>
        <begin position="271"/>
        <end position="283"/>
    </location>
</feature>
<dbReference type="RefSeq" id="XP_017688880.1">
    <property type="nucleotide sequence ID" value="XM_017833391.1"/>
</dbReference>
<dbReference type="GO" id="GO:0005543">
    <property type="term" value="F:phospholipid binding"/>
    <property type="evidence" value="ECO:0007669"/>
    <property type="project" value="TreeGrafter"/>
</dbReference>
<dbReference type="GO" id="GO:0006644">
    <property type="term" value="P:phospholipid metabolic process"/>
    <property type="evidence" value="ECO:0007669"/>
    <property type="project" value="InterPro"/>
</dbReference>
<dbReference type="PANTHER" id="PTHR11716">
    <property type="entry name" value="PHOSPHOLIPASE A2 FAMILY MEMBER"/>
    <property type="match status" value="1"/>
</dbReference>
<dbReference type="Pfam" id="PF00068">
    <property type="entry name" value="Phospholip_A2_1"/>
    <property type="match status" value="1"/>
</dbReference>
<name>A0A6J0IQ76_9PASS</name>
<keyword evidence="5 8" id="KW-0106">Calcium</keyword>
<evidence type="ECO:0000256" key="2">
    <source>
        <dbReference type="ARBA" id="ARBA00022525"/>
    </source>
</evidence>
<keyword evidence="3 6" id="KW-1015">Disulfide bond</keyword>
<feature type="disulfide bond" evidence="6">
    <location>
        <begin position="243"/>
        <end position="319"/>
    </location>
</feature>
<feature type="region of interest" description="Disordered" evidence="9">
    <location>
        <begin position="79"/>
        <end position="98"/>
    </location>
</feature>
<evidence type="ECO:0000256" key="6">
    <source>
        <dbReference type="PIRSR" id="PIRSR601211-3"/>
    </source>
</evidence>
<evidence type="ECO:0000313" key="12">
    <source>
        <dbReference type="RefSeq" id="XP_017688880.1"/>
    </source>
</evidence>
<feature type="disulfide bond" evidence="6">
    <location>
        <begin position="253"/>
        <end position="278"/>
    </location>
</feature>
<feature type="binding site" evidence="5">
    <location>
        <position position="242"/>
    </location>
    <ligand>
        <name>Ca(2+)</name>
        <dbReference type="ChEBI" id="CHEBI:29108"/>
    </ligand>
</feature>
<keyword evidence="5" id="KW-0479">Metal-binding</keyword>
<dbReference type="GO" id="GO:0005509">
    <property type="term" value="F:calcium ion binding"/>
    <property type="evidence" value="ECO:0007669"/>
    <property type="project" value="InterPro"/>
</dbReference>
<comment type="similarity">
    <text evidence="7">Belongs to the phospholipase A2 family.</text>
</comment>
<dbReference type="CDD" id="cd00125">
    <property type="entry name" value="PLA2c"/>
    <property type="match status" value="1"/>
</dbReference>
<keyword evidence="8" id="KW-0378">Hydrolase</keyword>
<feature type="disulfide bond" evidence="6">
    <location>
        <begin position="237"/>
        <end position="292"/>
    </location>
</feature>
<feature type="disulfide bond" evidence="6">
    <location>
        <begin position="244"/>
        <end position="285"/>
    </location>
</feature>
<evidence type="ECO:0000256" key="7">
    <source>
        <dbReference type="RuleBase" id="RU003654"/>
    </source>
</evidence>
<feature type="disulfide bond" evidence="6">
    <location>
        <begin position="222"/>
        <end position="238"/>
    </location>
</feature>
<dbReference type="GeneID" id="108506413"/>
<dbReference type="GO" id="GO:0005576">
    <property type="term" value="C:extracellular region"/>
    <property type="evidence" value="ECO:0007669"/>
    <property type="project" value="UniProtKB-SubCell"/>
</dbReference>
<dbReference type="GO" id="GO:0016042">
    <property type="term" value="P:lipid catabolic process"/>
    <property type="evidence" value="ECO:0007669"/>
    <property type="project" value="InterPro"/>
</dbReference>
<dbReference type="InterPro" id="IPR033113">
    <property type="entry name" value="PLA2_histidine"/>
</dbReference>
<organism evidence="11 12">
    <name type="scientific">Lepidothrix coronata</name>
    <name type="common">blue-crowned manakin</name>
    <dbReference type="NCBI Taxonomy" id="321398"/>
    <lineage>
        <taxon>Eukaryota</taxon>
        <taxon>Metazoa</taxon>
        <taxon>Chordata</taxon>
        <taxon>Craniata</taxon>
        <taxon>Vertebrata</taxon>
        <taxon>Euteleostomi</taxon>
        <taxon>Archelosauria</taxon>
        <taxon>Archosauria</taxon>
        <taxon>Dinosauria</taxon>
        <taxon>Saurischia</taxon>
        <taxon>Theropoda</taxon>
        <taxon>Coelurosauria</taxon>
        <taxon>Aves</taxon>
        <taxon>Neognathae</taxon>
        <taxon>Neoaves</taxon>
        <taxon>Telluraves</taxon>
        <taxon>Australaves</taxon>
        <taxon>Passeriformes</taxon>
        <taxon>Pipridae</taxon>
        <taxon>Lepidothrix</taxon>
    </lineage>
</organism>
<evidence type="ECO:0000256" key="4">
    <source>
        <dbReference type="PIRSR" id="PIRSR601211-1"/>
    </source>
</evidence>
<sequence length="319" mass="35365">MGEGWGQGWNRDGTMAWDSRDSLDSGMGQTECPRADPGDITRLRDSHDTLVQMAGTYLCKLCRDVLRLQASSVAQEQPHHLEKVPQASSCGTQGRMSRVGDSWVPPKQLLHTRSEAGFGCSHGSEGTIARKEPRETTSEASRCELAKPHLRQHLSPKCHLCSWNKDSTTFKSSPRMRNLLLAVLLACGLLPAGTSILELERMIRSTTGKSALLSYSWYGCFCGIGGRGTPVDPTDRCCQAHDCCYRTVREGKCSPLITPYTFTTDDGHITCSNKQSWCERETCLCDKAVALCFASTLPSYSHSYRFYFKLKCQGDKLQC</sequence>
<keyword evidence="11" id="KW-1185">Reference proteome</keyword>
<evidence type="ECO:0000259" key="10">
    <source>
        <dbReference type="SMART" id="SM00085"/>
    </source>
</evidence>
<feature type="binding site" evidence="5">
    <location>
        <position position="221"/>
    </location>
    <ligand>
        <name>Ca(2+)</name>
        <dbReference type="ChEBI" id="CHEBI:29108"/>
    </ligand>
</feature>
<keyword evidence="2 8" id="KW-0964">Secreted</keyword>
<dbReference type="InterPro" id="IPR036444">
    <property type="entry name" value="PLipase_A2_dom_sf"/>
</dbReference>
<dbReference type="AlphaFoldDB" id="A0A6J0IQ76"/>
<feature type="compositionally biased region" description="Polar residues" evidence="9">
    <location>
        <begin position="86"/>
        <end position="95"/>
    </location>
</feature>
<protein>
    <recommendedName>
        <fullName evidence="8">Phospholipase A2</fullName>
        <ecNumber evidence="8">3.1.1.4</ecNumber>
    </recommendedName>
</protein>
<dbReference type="GO" id="GO:0042130">
    <property type="term" value="P:negative regulation of T cell proliferation"/>
    <property type="evidence" value="ECO:0007669"/>
    <property type="project" value="TreeGrafter"/>
</dbReference>
<dbReference type="FunFam" id="1.20.90.10:FF:000001">
    <property type="entry name" value="Basic phospholipase A2 homolog"/>
    <property type="match status" value="1"/>
</dbReference>
<dbReference type="PROSITE" id="PS00118">
    <property type="entry name" value="PA2_HIS"/>
    <property type="match status" value="1"/>
</dbReference>
<feature type="domain" description="Phospholipase A2-like central" evidence="10">
    <location>
        <begin position="195"/>
        <end position="313"/>
    </location>
</feature>
<dbReference type="PANTHER" id="PTHR11716:SF9">
    <property type="entry name" value="PHOSPHOLIPASE A2, MEMBRANE ASSOCIATED"/>
    <property type="match status" value="1"/>
</dbReference>
<dbReference type="GO" id="GO:0050482">
    <property type="term" value="P:arachidonate secretion"/>
    <property type="evidence" value="ECO:0007669"/>
    <property type="project" value="InterPro"/>
</dbReference>